<dbReference type="Pfam" id="PF12796">
    <property type="entry name" value="Ank_2"/>
    <property type="match status" value="1"/>
</dbReference>
<dbReference type="InterPro" id="IPR002110">
    <property type="entry name" value="Ankyrin_rpt"/>
</dbReference>
<evidence type="ECO:0000256" key="1">
    <source>
        <dbReference type="PROSITE-ProRule" id="PRU00023"/>
    </source>
</evidence>
<dbReference type="OrthoDB" id="496981at2759"/>
<dbReference type="SMART" id="SM00248">
    <property type="entry name" value="ANK"/>
    <property type="match status" value="1"/>
</dbReference>
<dbReference type="InterPro" id="IPR039195">
    <property type="entry name" value="ANKRD40"/>
</dbReference>
<dbReference type="PANTHER" id="PTHR24192">
    <property type="entry name" value="ANKYRIN REPEAT DOMAIN 40"/>
    <property type="match status" value="1"/>
</dbReference>
<evidence type="ECO:0000313" key="3">
    <source>
        <dbReference type="Proteomes" id="UP001153712"/>
    </source>
</evidence>
<feature type="repeat" description="ANK" evidence="1">
    <location>
        <begin position="38"/>
        <end position="70"/>
    </location>
</feature>
<gene>
    <name evidence="2" type="ORF">PHYEVI_LOCUS11399</name>
</gene>
<organism evidence="2 3">
    <name type="scientific">Phyllotreta striolata</name>
    <name type="common">Striped flea beetle</name>
    <name type="synonym">Crioceris striolata</name>
    <dbReference type="NCBI Taxonomy" id="444603"/>
    <lineage>
        <taxon>Eukaryota</taxon>
        <taxon>Metazoa</taxon>
        <taxon>Ecdysozoa</taxon>
        <taxon>Arthropoda</taxon>
        <taxon>Hexapoda</taxon>
        <taxon>Insecta</taxon>
        <taxon>Pterygota</taxon>
        <taxon>Neoptera</taxon>
        <taxon>Endopterygota</taxon>
        <taxon>Coleoptera</taxon>
        <taxon>Polyphaga</taxon>
        <taxon>Cucujiformia</taxon>
        <taxon>Chrysomeloidea</taxon>
        <taxon>Chrysomelidae</taxon>
        <taxon>Galerucinae</taxon>
        <taxon>Alticini</taxon>
        <taxon>Phyllotreta</taxon>
    </lineage>
</organism>
<dbReference type="PANTHER" id="PTHR24192:SF3">
    <property type="entry name" value="ANKYRIN REPEAT DOMAIN 40"/>
    <property type="match status" value="1"/>
</dbReference>
<dbReference type="SUPFAM" id="SSF48403">
    <property type="entry name" value="Ankyrin repeat"/>
    <property type="match status" value="1"/>
</dbReference>
<dbReference type="PROSITE" id="PS50297">
    <property type="entry name" value="ANK_REP_REGION"/>
    <property type="match status" value="1"/>
</dbReference>
<name>A0A9N9TUV2_PHYSR</name>
<evidence type="ECO:0008006" key="4">
    <source>
        <dbReference type="Google" id="ProtNLM"/>
    </source>
</evidence>
<dbReference type="AlphaFoldDB" id="A0A9N9TUV2"/>
<sequence length="239" mass="27083">MASILEEKLREASSLGDSEVISQLLAQNVDVNSQNPVNGWTALHWAHKRGNDHVIKLLTEHGGNPEIRNFKGQTASELRYNSSDTVREDLNELGVKFIPNYLRNPALTIDFDVNNRVKNKSSDFASMPITPLPASQSDDLVLRVRIQGSSDPDFIEIEMPRWKLNYSGLLTTCCSELEILESQVERIRKLPNTRLRKDSDVRRLRDYQALEIVLRSPSNGDKSANSYQSISTKNQTILY</sequence>
<evidence type="ECO:0000313" key="2">
    <source>
        <dbReference type="EMBL" id="CAG9865155.1"/>
    </source>
</evidence>
<protein>
    <recommendedName>
        <fullName evidence="4">Ankyrin repeat domain-containing protein 40</fullName>
    </recommendedName>
</protein>
<dbReference type="EMBL" id="OU900102">
    <property type="protein sequence ID" value="CAG9865155.1"/>
    <property type="molecule type" value="Genomic_DNA"/>
</dbReference>
<proteinExistence type="predicted"/>
<dbReference type="Gene3D" id="1.25.40.20">
    <property type="entry name" value="Ankyrin repeat-containing domain"/>
    <property type="match status" value="1"/>
</dbReference>
<dbReference type="PROSITE" id="PS50088">
    <property type="entry name" value="ANK_REPEAT"/>
    <property type="match status" value="1"/>
</dbReference>
<dbReference type="InterPro" id="IPR036770">
    <property type="entry name" value="Ankyrin_rpt-contain_sf"/>
</dbReference>
<keyword evidence="1" id="KW-0040">ANK repeat</keyword>
<accession>A0A9N9TUV2</accession>
<dbReference type="Proteomes" id="UP001153712">
    <property type="component" value="Chromosome 9"/>
</dbReference>
<keyword evidence="3" id="KW-1185">Reference proteome</keyword>
<reference evidence="2" key="1">
    <citation type="submission" date="2022-01" db="EMBL/GenBank/DDBJ databases">
        <authorList>
            <person name="King R."/>
        </authorList>
    </citation>
    <scope>NUCLEOTIDE SEQUENCE</scope>
</reference>